<name>A0A5J4ZJ02_9ASTE</name>
<keyword evidence="3" id="KW-1185">Reference proteome</keyword>
<gene>
    <name evidence="2" type="ORF">F0562_015490</name>
</gene>
<feature type="region of interest" description="Disordered" evidence="1">
    <location>
        <begin position="1"/>
        <end position="25"/>
    </location>
</feature>
<reference evidence="2 3" key="1">
    <citation type="submission" date="2019-09" db="EMBL/GenBank/DDBJ databases">
        <title>A chromosome-level genome assembly of the Chinese tupelo Nyssa sinensis.</title>
        <authorList>
            <person name="Yang X."/>
            <person name="Kang M."/>
            <person name="Yang Y."/>
            <person name="Xiong H."/>
            <person name="Wang M."/>
            <person name="Zhang Z."/>
            <person name="Wang Z."/>
            <person name="Wu H."/>
            <person name="Ma T."/>
            <person name="Liu J."/>
            <person name="Xi Z."/>
        </authorList>
    </citation>
    <scope>NUCLEOTIDE SEQUENCE [LARGE SCALE GENOMIC DNA]</scope>
    <source>
        <strain evidence="2">J267</strain>
        <tissue evidence="2">Leaf</tissue>
    </source>
</reference>
<proteinExistence type="predicted"/>
<dbReference type="Proteomes" id="UP000325577">
    <property type="component" value="Linkage Group LG7"/>
</dbReference>
<evidence type="ECO:0000313" key="3">
    <source>
        <dbReference type="Proteomes" id="UP000325577"/>
    </source>
</evidence>
<sequence length="266" mass="29919">MVEAFPWKRRPPSSTPKPPRKKNKAKRAEVLLETVVLMAEGTQVVKAIPSGSYVPKMVLSKPQARTMIEDEDTLHNLRRDILKTLGLLEEITKPSVTIDINLVEELDTTLEVDQKLGRFSFTQDAPDKKEHVYAREEFIQDGRVGLTTSDTEAGPSQASPSCMHDLDPFAPFVHKVHESKTVEVLEFDGLAVSWLRYHLVHLGHVRRQIVWFGEPHQLESKHAKLYKQVTSFVGMIVELKASRNAGGVKLGLGEEGLRRSTLLDLV</sequence>
<protein>
    <submittedName>
        <fullName evidence="2">Uncharacterized protein</fullName>
    </submittedName>
</protein>
<accession>A0A5J4ZJ02</accession>
<evidence type="ECO:0000313" key="2">
    <source>
        <dbReference type="EMBL" id="KAA8518029.1"/>
    </source>
</evidence>
<dbReference type="EMBL" id="CM018050">
    <property type="protein sequence ID" value="KAA8518029.1"/>
    <property type="molecule type" value="Genomic_DNA"/>
</dbReference>
<dbReference type="AlphaFoldDB" id="A0A5J4ZJ02"/>
<evidence type="ECO:0000256" key="1">
    <source>
        <dbReference type="SAM" id="MobiDB-lite"/>
    </source>
</evidence>
<organism evidence="2 3">
    <name type="scientific">Nyssa sinensis</name>
    <dbReference type="NCBI Taxonomy" id="561372"/>
    <lineage>
        <taxon>Eukaryota</taxon>
        <taxon>Viridiplantae</taxon>
        <taxon>Streptophyta</taxon>
        <taxon>Embryophyta</taxon>
        <taxon>Tracheophyta</taxon>
        <taxon>Spermatophyta</taxon>
        <taxon>Magnoliopsida</taxon>
        <taxon>eudicotyledons</taxon>
        <taxon>Gunneridae</taxon>
        <taxon>Pentapetalae</taxon>
        <taxon>asterids</taxon>
        <taxon>Cornales</taxon>
        <taxon>Nyssaceae</taxon>
        <taxon>Nyssa</taxon>
    </lineage>
</organism>